<name>A0ABU2KFC7_9FLAO</name>
<dbReference type="EMBL" id="JAVRBG010000001">
    <property type="protein sequence ID" value="MDT0293403.1"/>
    <property type="molecule type" value="Genomic_DNA"/>
</dbReference>
<gene>
    <name evidence="1" type="ORF">RLT85_02020</name>
</gene>
<sequence length="81" mass="9419">MTLRLFISLVFLFNCIYCFAQEKTLEEKSFIDPERKGHLFLQAGPEYRITPLPYGAPLDEGFQFTTIVLMTKMMVLLLIIL</sequence>
<comment type="caution">
    <text evidence="1">The sequence shown here is derived from an EMBL/GenBank/DDBJ whole genome shotgun (WGS) entry which is preliminary data.</text>
</comment>
<keyword evidence="2" id="KW-1185">Reference proteome</keyword>
<organism evidence="1 2">
    <name type="scientific">Mesonia ostreae</name>
    <dbReference type="NCBI Taxonomy" id="861110"/>
    <lineage>
        <taxon>Bacteria</taxon>
        <taxon>Pseudomonadati</taxon>
        <taxon>Bacteroidota</taxon>
        <taxon>Flavobacteriia</taxon>
        <taxon>Flavobacteriales</taxon>
        <taxon>Flavobacteriaceae</taxon>
        <taxon>Mesonia</taxon>
    </lineage>
</organism>
<accession>A0ABU2KFC7</accession>
<dbReference type="Proteomes" id="UP001182991">
    <property type="component" value="Unassembled WGS sequence"/>
</dbReference>
<protein>
    <submittedName>
        <fullName evidence="1">Uncharacterized protein</fullName>
    </submittedName>
</protein>
<evidence type="ECO:0000313" key="2">
    <source>
        <dbReference type="Proteomes" id="UP001182991"/>
    </source>
</evidence>
<dbReference type="RefSeq" id="WP_311400370.1">
    <property type="nucleotide sequence ID" value="NZ_JAVRBG010000001.1"/>
</dbReference>
<proteinExistence type="predicted"/>
<reference evidence="2" key="1">
    <citation type="submission" date="2023-07" db="EMBL/GenBank/DDBJ databases">
        <title>Isolating and identifying novel microbial strains from the Mariana Trench.</title>
        <authorList>
            <person name="Fu H."/>
        </authorList>
    </citation>
    <scope>NUCLEOTIDE SEQUENCE [LARGE SCALE GENOMIC DNA]</scope>
    <source>
        <strain evidence="2">T-y2</strain>
    </source>
</reference>
<evidence type="ECO:0000313" key="1">
    <source>
        <dbReference type="EMBL" id="MDT0293403.1"/>
    </source>
</evidence>